<dbReference type="InterPro" id="IPR037165">
    <property type="entry name" value="AldOxase/xan_DH_Mopterin-bd_sf"/>
</dbReference>
<dbReference type="SUPFAM" id="SSF54665">
    <property type="entry name" value="CO dehydrogenase molybdoprotein N-domain-like"/>
    <property type="match status" value="1"/>
</dbReference>
<dbReference type="PANTHER" id="PTHR47495:SF2">
    <property type="entry name" value="ALDEHYDE DEHYDROGENASE"/>
    <property type="match status" value="1"/>
</dbReference>
<dbReference type="SMART" id="SM01008">
    <property type="entry name" value="Ald_Xan_dh_C"/>
    <property type="match status" value="1"/>
</dbReference>
<dbReference type="InterPro" id="IPR046867">
    <property type="entry name" value="AldOxase/xan_DH_MoCoBD2"/>
</dbReference>
<dbReference type="Proteomes" id="UP000297729">
    <property type="component" value="Unassembled WGS sequence"/>
</dbReference>
<dbReference type="Pfam" id="PF02738">
    <property type="entry name" value="MoCoBD_1"/>
    <property type="match status" value="1"/>
</dbReference>
<feature type="domain" description="Aldehyde oxidase/xanthine dehydrogenase a/b hammerhead" evidence="1">
    <location>
        <begin position="76"/>
        <end position="154"/>
    </location>
</feature>
<dbReference type="EMBL" id="SPVG01000136">
    <property type="protein sequence ID" value="TFW21362.1"/>
    <property type="molecule type" value="Genomic_DNA"/>
</dbReference>
<evidence type="ECO:0000313" key="2">
    <source>
        <dbReference type="EMBL" id="TFW21362.1"/>
    </source>
</evidence>
<dbReference type="OrthoDB" id="6073217at2"/>
<evidence type="ECO:0000259" key="1">
    <source>
        <dbReference type="SMART" id="SM01008"/>
    </source>
</evidence>
<evidence type="ECO:0000313" key="3">
    <source>
        <dbReference type="Proteomes" id="UP000297729"/>
    </source>
</evidence>
<keyword evidence="3" id="KW-1185">Reference proteome</keyword>
<dbReference type="InterPro" id="IPR052516">
    <property type="entry name" value="N-heterocyclic_Hydroxylase"/>
</dbReference>
<proteinExistence type="predicted"/>
<dbReference type="GO" id="GO:0016491">
    <property type="term" value="F:oxidoreductase activity"/>
    <property type="evidence" value="ECO:0007669"/>
    <property type="project" value="InterPro"/>
</dbReference>
<accession>A0A4Y9SEM4</accession>
<reference evidence="2 3" key="1">
    <citation type="submission" date="2019-03" db="EMBL/GenBank/DDBJ databases">
        <title>Draft Genome Sequence of Duganella callidus sp. nov., a Novel Duganella Species Isolated from Cultivated Soil.</title>
        <authorList>
            <person name="Raths R."/>
            <person name="Peta V."/>
            <person name="Bucking H."/>
        </authorList>
    </citation>
    <scope>NUCLEOTIDE SEQUENCE [LARGE SCALE GENOMIC DNA]</scope>
    <source>
        <strain evidence="2 3">DN04</strain>
    </source>
</reference>
<dbReference type="InterPro" id="IPR008274">
    <property type="entry name" value="AldOxase/xan_DH_MoCoBD1"/>
</dbReference>
<dbReference type="InterPro" id="IPR036856">
    <property type="entry name" value="Ald_Oxase/Xan_DH_a/b_sf"/>
</dbReference>
<dbReference type="Gene3D" id="3.90.1170.50">
    <property type="entry name" value="Aldehyde oxidase/xanthine dehydrogenase, a/b hammerhead"/>
    <property type="match status" value="1"/>
</dbReference>
<comment type="caution">
    <text evidence="2">The sequence shown here is derived from an EMBL/GenBank/DDBJ whole genome shotgun (WGS) entry which is preliminary data.</text>
</comment>
<dbReference type="InterPro" id="IPR000674">
    <property type="entry name" value="Ald_Oxase/Xan_DH_a/b"/>
</dbReference>
<dbReference type="RefSeq" id="WP_135202064.1">
    <property type="nucleotide sequence ID" value="NZ_SPVG01000136.1"/>
</dbReference>
<organism evidence="2 3">
    <name type="scientific">Duganella callida</name>
    <dbReference type="NCBI Taxonomy" id="2561932"/>
    <lineage>
        <taxon>Bacteria</taxon>
        <taxon>Pseudomonadati</taxon>
        <taxon>Pseudomonadota</taxon>
        <taxon>Betaproteobacteria</taxon>
        <taxon>Burkholderiales</taxon>
        <taxon>Oxalobacteraceae</taxon>
        <taxon>Telluria group</taxon>
        <taxon>Duganella</taxon>
    </lineage>
</organism>
<protein>
    <submittedName>
        <fullName evidence="2">Xanthine dehydrogenase family protein molybdopterin-binding subunit</fullName>
    </submittedName>
</protein>
<gene>
    <name evidence="2" type="ORF">E4L98_13435</name>
</gene>
<sequence length="580" mass="61671">MLVAAAAAEWQVDPASCQARNGEVIHAASGRRRKYGELAAKAALLPVPQKPALKPAAQLRLIGTAARRTDVPSKVDGSARFGIDACVPGMKIAAIAACPVFGGTLEKVDDSKARAVKGVRKIVKLRDAVAVIADHNGAARKGLAALAITWNDGPNAGFSSAEWERRLDAAAQAQGLVALNEGNFAQLVAQGARTQQAVYYAPFLAHATMEPMNCTAHVHAGGVEIWTGTQAPGRVQAHVAQALGIDAAKVRINNHLIGGGFGRRLESDYVVQAVLVAKQLDHPVKVIWSREEDMQHDLYRPFYRDELTAALDADGRPVGFSHRFVGSAVEARFQPAWMANGVDTDAIDAAHSPYDFAHKYVEFGALETPVPTGFWRGVGPTHNTFVIESFIDELALAARQDPVAYRQAMLTRQPRALAVLNLAAQKAGWGKKMKPGSGMGVSLAVAWGSFAAAVVECEVGNGQVSVRRVVSAVDCGQPVNPDGIVAQLEGGQVFGLTAALYGRLTVERGRIVQSNFHDYQIARMNEVPPMEVHLVSNHETPGGMGELGTALIGPAIANAVFAATGKRVRRLPFDAEALKA</sequence>
<dbReference type="SUPFAM" id="SSF56003">
    <property type="entry name" value="Molybdenum cofactor-binding domain"/>
    <property type="match status" value="1"/>
</dbReference>
<dbReference type="Gene3D" id="3.30.365.10">
    <property type="entry name" value="Aldehyde oxidase/xanthine dehydrogenase, molybdopterin binding domain"/>
    <property type="match status" value="4"/>
</dbReference>
<name>A0A4Y9SEM4_9BURK</name>
<feature type="non-terminal residue" evidence="2">
    <location>
        <position position="1"/>
    </location>
</feature>
<dbReference type="Pfam" id="PF20256">
    <property type="entry name" value="MoCoBD_2"/>
    <property type="match status" value="1"/>
</dbReference>
<dbReference type="AlphaFoldDB" id="A0A4Y9SEM4"/>
<dbReference type="PANTHER" id="PTHR47495">
    <property type="entry name" value="ALDEHYDE DEHYDROGENASE"/>
    <property type="match status" value="1"/>
</dbReference>